<dbReference type="RefSeq" id="WP_143849622.1">
    <property type="nucleotide sequence ID" value="NZ_VLXZ01000009.1"/>
</dbReference>
<organism evidence="2 3">
    <name type="scientific">Alkalicoccobacillus porphyridii</name>
    <dbReference type="NCBI Taxonomy" id="2597270"/>
    <lineage>
        <taxon>Bacteria</taxon>
        <taxon>Bacillati</taxon>
        <taxon>Bacillota</taxon>
        <taxon>Bacilli</taxon>
        <taxon>Bacillales</taxon>
        <taxon>Bacillaceae</taxon>
        <taxon>Alkalicoccobacillus</taxon>
    </lineage>
</organism>
<sequence length="267" mass="29120">MKKLIGFAMMGVGVILLIVTAASFFNSNNAASKVSEVTENLDGIKQLTLESKAVNWTVIPVEEDELTISISGKEVRGIFDVKRQGNKLKVLTEQKGFRWFPSFFGELKDREAIVYLPSSYSEDLTIDSVSGEVLIDGDVMLDDFEMNLVSGSFSNNGLLQMNSLQIDSVSGGINAQGIISEEVKADTVSGNIRFEYHDGQEEVAVDTVSGDVFISAPELNANYHIETLSGTLFNQGSTIQAREYSSTIGEGQYRMNISTLSGNITIE</sequence>
<dbReference type="AlphaFoldDB" id="A0A553ZWD4"/>
<feature type="domain" description="DUF4097" evidence="1">
    <location>
        <begin position="44"/>
        <end position="184"/>
    </location>
</feature>
<protein>
    <submittedName>
        <fullName evidence="2">DUF4097 domain-containing protein</fullName>
    </submittedName>
</protein>
<dbReference type="Proteomes" id="UP000318521">
    <property type="component" value="Unassembled WGS sequence"/>
</dbReference>
<comment type="caution">
    <text evidence="2">The sequence shown here is derived from an EMBL/GenBank/DDBJ whole genome shotgun (WGS) entry which is preliminary data.</text>
</comment>
<dbReference type="OrthoDB" id="7056452at2"/>
<gene>
    <name evidence="2" type="ORF">FN960_14950</name>
</gene>
<evidence type="ECO:0000313" key="3">
    <source>
        <dbReference type="Proteomes" id="UP000318521"/>
    </source>
</evidence>
<keyword evidence="3" id="KW-1185">Reference proteome</keyword>
<dbReference type="Pfam" id="PF13349">
    <property type="entry name" value="DUF4097"/>
    <property type="match status" value="1"/>
</dbReference>
<evidence type="ECO:0000259" key="1">
    <source>
        <dbReference type="Pfam" id="PF13349"/>
    </source>
</evidence>
<proteinExistence type="predicted"/>
<accession>A0A553ZWD4</accession>
<reference evidence="2 3" key="1">
    <citation type="submission" date="2019-07" db="EMBL/GenBank/DDBJ databases">
        <authorList>
            <person name="Park Y.J."/>
            <person name="Jeong S.E."/>
            <person name="Jung H.S."/>
        </authorList>
    </citation>
    <scope>NUCLEOTIDE SEQUENCE [LARGE SCALE GENOMIC DNA]</scope>
    <source>
        <strain evidence="3">P16(2019)</strain>
    </source>
</reference>
<evidence type="ECO:0000313" key="2">
    <source>
        <dbReference type="EMBL" id="TSB45781.1"/>
    </source>
</evidence>
<dbReference type="InterPro" id="IPR025164">
    <property type="entry name" value="Toastrack_DUF4097"/>
</dbReference>
<name>A0A553ZWD4_9BACI</name>
<dbReference type="EMBL" id="VLXZ01000009">
    <property type="protein sequence ID" value="TSB45781.1"/>
    <property type="molecule type" value="Genomic_DNA"/>
</dbReference>